<keyword evidence="3" id="KW-1185">Reference proteome</keyword>
<evidence type="ECO:0000313" key="3">
    <source>
        <dbReference type="Proteomes" id="UP000835052"/>
    </source>
</evidence>
<proteinExistence type="predicted"/>
<evidence type="ECO:0000256" key="1">
    <source>
        <dbReference type="SAM" id="MobiDB-lite"/>
    </source>
</evidence>
<name>A0A8S1HGQ5_9PELO</name>
<sequence>MIQSTTFLVKREKPLADGMGRVVLRAKRREERRRRPQVWSAPLVGRRDTSPTEETQRLPTVDGPLASRRLMTDDWRESVSTGGGCPSEWEAQSFKRRIYYSY</sequence>
<dbReference type="EMBL" id="CAJGYM010000051">
    <property type="protein sequence ID" value="CAD6195149.1"/>
    <property type="molecule type" value="Genomic_DNA"/>
</dbReference>
<evidence type="ECO:0000313" key="2">
    <source>
        <dbReference type="EMBL" id="CAD6195149.1"/>
    </source>
</evidence>
<organism evidence="2 3">
    <name type="scientific">Caenorhabditis auriculariae</name>
    <dbReference type="NCBI Taxonomy" id="2777116"/>
    <lineage>
        <taxon>Eukaryota</taxon>
        <taxon>Metazoa</taxon>
        <taxon>Ecdysozoa</taxon>
        <taxon>Nematoda</taxon>
        <taxon>Chromadorea</taxon>
        <taxon>Rhabditida</taxon>
        <taxon>Rhabditina</taxon>
        <taxon>Rhabditomorpha</taxon>
        <taxon>Rhabditoidea</taxon>
        <taxon>Rhabditidae</taxon>
        <taxon>Peloderinae</taxon>
        <taxon>Caenorhabditis</taxon>
    </lineage>
</organism>
<gene>
    <name evidence="2" type="ORF">CAUJ_LOCUS11068</name>
</gene>
<dbReference type="AlphaFoldDB" id="A0A8S1HGQ5"/>
<dbReference type="Proteomes" id="UP000835052">
    <property type="component" value="Unassembled WGS sequence"/>
</dbReference>
<feature type="region of interest" description="Disordered" evidence="1">
    <location>
        <begin position="31"/>
        <end position="59"/>
    </location>
</feature>
<feature type="compositionally biased region" description="Basic and acidic residues" evidence="1">
    <location>
        <begin position="45"/>
        <end position="56"/>
    </location>
</feature>
<accession>A0A8S1HGQ5</accession>
<comment type="caution">
    <text evidence="2">The sequence shown here is derived from an EMBL/GenBank/DDBJ whole genome shotgun (WGS) entry which is preliminary data.</text>
</comment>
<protein>
    <submittedName>
        <fullName evidence="2">Uncharacterized protein</fullName>
    </submittedName>
</protein>
<reference evidence="2" key="1">
    <citation type="submission" date="2020-10" db="EMBL/GenBank/DDBJ databases">
        <authorList>
            <person name="Kikuchi T."/>
        </authorList>
    </citation>
    <scope>NUCLEOTIDE SEQUENCE</scope>
    <source>
        <strain evidence="2">NKZ352</strain>
    </source>
</reference>